<dbReference type="RefSeq" id="WP_207566885.1">
    <property type="nucleotide sequence ID" value="NZ_CP071446.1"/>
</dbReference>
<evidence type="ECO:0000313" key="4">
    <source>
        <dbReference type="Proteomes" id="UP000671862"/>
    </source>
</evidence>
<evidence type="ECO:0000259" key="2">
    <source>
        <dbReference type="SMART" id="SM00471"/>
    </source>
</evidence>
<dbReference type="InterPro" id="IPR011621">
    <property type="entry name" value="Metal-dep_PHydrolase_7TM_intra"/>
</dbReference>
<dbReference type="NCBIfam" id="TIGR00277">
    <property type="entry name" value="HDIG"/>
    <property type="match status" value="1"/>
</dbReference>
<reference evidence="3 4" key="1">
    <citation type="submission" date="2021-03" db="EMBL/GenBank/DDBJ databases">
        <title>Thermosipho ferrireducens sp.nov., an anaerobic thermophilic iron-reducing bacterium isolated from a deep-sea hydrothermal sulfide deposits.</title>
        <authorList>
            <person name="Zeng X."/>
            <person name="Chen Y."/>
            <person name="Shao Z."/>
        </authorList>
    </citation>
    <scope>NUCLEOTIDE SEQUENCE [LARGE SCALE GENOMIC DNA]</scope>
    <source>
        <strain evidence="3 4">JL129W03</strain>
    </source>
</reference>
<gene>
    <name evidence="3" type="ORF">JYK00_01080</name>
</gene>
<dbReference type="InterPro" id="IPR003607">
    <property type="entry name" value="HD/PDEase_dom"/>
</dbReference>
<feature type="transmembrane region" description="Helical" evidence="1">
    <location>
        <begin position="12"/>
        <end position="29"/>
    </location>
</feature>
<dbReference type="Pfam" id="PF07698">
    <property type="entry name" value="7TM-7TMR_HD"/>
    <property type="match status" value="1"/>
</dbReference>
<keyword evidence="1" id="KW-0812">Transmembrane</keyword>
<proteinExistence type="predicted"/>
<feature type="transmembrane region" description="Helical" evidence="1">
    <location>
        <begin position="159"/>
        <end position="177"/>
    </location>
</feature>
<keyword evidence="1" id="KW-1133">Transmembrane helix</keyword>
<dbReference type="Pfam" id="PF01966">
    <property type="entry name" value="HD"/>
    <property type="match status" value="1"/>
</dbReference>
<dbReference type="Gene3D" id="1.10.3210.10">
    <property type="entry name" value="Hypothetical protein af1432"/>
    <property type="match status" value="1"/>
</dbReference>
<dbReference type="Proteomes" id="UP000671862">
    <property type="component" value="Chromosome"/>
</dbReference>
<keyword evidence="1" id="KW-0472">Membrane</keyword>
<dbReference type="SUPFAM" id="SSF109604">
    <property type="entry name" value="HD-domain/PDEase-like"/>
    <property type="match status" value="1"/>
</dbReference>
<dbReference type="PANTHER" id="PTHR36442">
    <property type="entry name" value="CYCLIC-DI-AMP PHOSPHODIESTERASE PGPH"/>
    <property type="match status" value="1"/>
</dbReference>
<protein>
    <submittedName>
        <fullName evidence="3">HDIG domain-containing protein</fullName>
    </submittedName>
</protein>
<name>A0ABX7S6G7_9BACT</name>
<dbReference type="SMART" id="SM00471">
    <property type="entry name" value="HDc"/>
    <property type="match status" value="1"/>
</dbReference>
<dbReference type="EMBL" id="CP071446">
    <property type="protein sequence ID" value="QTA38164.1"/>
    <property type="molecule type" value="Genomic_DNA"/>
</dbReference>
<evidence type="ECO:0000256" key="1">
    <source>
        <dbReference type="SAM" id="Phobius"/>
    </source>
</evidence>
<dbReference type="InterPro" id="IPR052722">
    <property type="entry name" value="PgpH_phosphodiesterase"/>
</dbReference>
<feature type="transmembrane region" description="Helical" evidence="1">
    <location>
        <begin position="130"/>
        <end position="147"/>
    </location>
</feature>
<feature type="transmembrane region" description="Helical" evidence="1">
    <location>
        <begin position="66"/>
        <end position="86"/>
    </location>
</feature>
<feature type="transmembrane region" description="Helical" evidence="1">
    <location>
        <begin position="184"/>
        <end position="208"/>
    </location>
</feature>
<dbReference type="InterPro" id="IPR006674">
    <property type="entry name" value="HD_domain"/>
</dbReference>
<feature type="transmembrane region" description="Helical" evidence="1">
    <location>
        <begin position="98"/>
        <end position="123"/>
    </location>
</feature>
<dbReference type="CDD" id="cd00077">
    <property type="entry name" value="HDc"/>
    <property type="match status" value="1"/>
</dbReference>
<sequence length="461" mass="53407">MKKINELLKKFDYEGIIVSLIAVLLLNLYDFRIDSFINEYLILIFIWYVIVGIVFKSVYHFHLAKVFRYTFHILFLFGIIITYPVIDKFGFTLSPFLISPLLLTLLMSYEVGITAGVIQALLFSIHRHDPYLFIYLVPQILLMNYIVRNINRRIEIARSAFFTGILGLVTLIVQLNIRFYYINYIDYIAALINPFVSTVFIFGFLPYIEYSTRIYSNIGLSELGNINHPLLKQLSIQAPGTYYHSIMVANLAEAAAESIGANSTFVRVASYFHDIGKMKRPYFFTENIPSGDENPHDNISPYLSHIILEDHIKSGIELVRKYRLPLRIEFIIPQHHGNRVQKYFYYKAQKIDFKVSEDAFRYPGPKPQFKEAGIIMLADSVEAAIKSLKSANYQKIKEMVENIVSGIYNERQLDESGLTLKDLEIIIEEFIKVIVNITRTRIEYPKEQVQKVVQINDIPGE</sequence>
<feature type="transmembrane region" description="Helical" evidence="1">
    <location>
        <begin position="41"/>
        <end position="59"/>
    </location>
</feature>
<keyword evidence="4" id="KW-1185">Reference proteome</keyword>
<feature type="domain" description="HD/PDEase" evidence="2">
    <location>
        <begin position="237"/>
        <end position="393"/>
    </location>
</feature>
<evidence type="ECO:0000313" key="3">
    <source>
        <dbReference type="EMBL" id="QTA38164.1"/>
    </source>
</evidence>
<accession>A0ABX7S6G7</accession>
<dbReference type="PANTHER" id="PTHR36442:SF1">
    <property type="entry name" value="CYCLIC-DI-AMP PHOSPHODIESTERASE PGPH"/>
    <property type="match status" value="1"/>
</dbReference>
<organism evidence="3 4">
    <name type="scientific">Thermosipho ferrireducens</name>
    <dbReference type="NCBI Taxonomy" id="2571116"/>
    <lineage>
        <taxon>Bacteria</taxon>
        <taxon>Thermotogati</taxon>
        <taxon>Thermotogota</taxon>
        <taxon>Thermotogae</taxon>
        <taxon>Thermotogales</taxon>
        <taxon>Fervidobacteriaceae</taxon>
        <taxon>Thermosipho</taxon>
    </lineage>
</organism>
<dbReference type="InterPro" id="IPR006675">
    <property type="entry name" value="HDIG_dom"/>
</dbReference>